<protein>
    <submittedName>
        <fullName evidence="1">Uncharacterized protein</fullName>
    </submittedName>
</protein>
<proteinExistence type="predicted"/>
<dbReference type="AlphaFoldDB" id="D6ZXG7"/>
<evidence type="ECO:0000313" key="2">
    <source>
        <dbReference type="Proteomes" id="UP000006740"/>
    </source>
</evidence>
<evidence type="ECO:0000313" key="1">
    <source>
        <dbReference type="EMBL" id="ADG99614.1"/>
    </source>
</evidence>
<dbReference type="KEGG" id="bll:BLJ_0121"/>
<dbReference type="Proteomes" id="UP000006740">
    <property type="component" value="Chromosome"/>
</dbReference>
<dbReference type="HOGENOM" id="CLU_1851259_0_0_11"/>
<name>D6ZXG7_BIFLJ</name>
<accession>D6ZXG7</accession>
<reference evidence="1 2" key="1">
    <citation type="journal article" date="2010" name="J. Bacteriol.">
        <title>Complete genome sequence of Bifidobacterium longum JDM301.</title>
        <authorList>
            <person name="Wei Y.X."/>
            <person name="Zhang Z.Y."/>
            <person name="Liu C."/>
            <person name="Zhu Y.Z."/>
            <person name="Zhu Y.Q."/>
            <person name="Zheng H."/>
            <person name="Zhao G.P."/>
            <person name="Wang S."/>
            <person name="Guo X.K."/>
        </authorList>
    </citation>
    <scope>NUCLEOTIDE SEQUENCE [LARGE SCALE GENOMIC DNA]</scope>
    <source>
        <strain evidence="1 2">JDM301</strain>
    </source>
</reference>
<gene>
    <name evidence="1" type="ordered locus">BLJ_0121</name>
</gene>
<dbReference type="EMBL" id="CP002010">
    <property type="protein sequence ID" value="ADG99614.1"/>
    <property type="molecule type" value="Genomic_DNA"/>
</dbReference>
<sequence>MTGGRYALPAGIENSVRSVTHSRFGASAWKSRSTGFFGALASSPLYEPYRFALLNGGAGPCGVISRMTRLADTLTPMLSSSRWTRLYPQRRLPFSNASRTSSAPVSPPSPAVGGFSPDVSVTCASLDPASTGSIPLPG</sequence>
<organism evidence="1 2">
    <name type="scientific">Bifidobacterium longum subsp. longum (strain JDM301)</name>
    <dbReference type="NCBI Taxonomy" id="759350"/>
    <lineage>
        <taxon>Bacteria</taxon>
        <taxon>Bacillati</taxon>
        <taxon>Actinomycetota</taxon>
        <taxon>Actinomycetes</taxon>
        <taxon>Bifidobacteriales</taxon>
        <taxon>Bifidobacteriaceae</taxon>
        <taxon>Bifidobacterium</taxon>
    </lineage>
</organism>